<dbReference type="Pfam" id="PF22893">
    <property type="entry name" value="ULD_2"/>
    <property type="match status" value="1"/>
</dbReference>
<reference evidence="3 4" key="1">
    <citation type="submission" date="2016-04" db="EMBL/GenBank/DDBJ databases">
        <title>A degradative enzymes factory behind the ericoid mycorrhizal symbiosis.</title>
        <authorList>
            <consortium name="DOE Joint Genome Institute"/>
            <person name="Martino E."/>
            <person name="Morin E."/>
            <person name="Grelet G."/>
            <person name="Kuo A."/>
            <person name="Kohler A."/>
            <person name="Daghino S."/>
            <person name="Barry K."/>
            <person name="Choi C."/>
            <person name="Cichocki N."/>
            <person name="Clum A."/>
            <person name="Copeland A."/>
            <person name="Hainaut M."/>
            <person name="Haridas S."/>
            <person name="Labutti K."/>
            <person name="Lindquist E."/>
            <person name="Lipzen A."/>
            <person name="Khouja H.-R."/>
            <person name="Murat C."/>
            <person name="Ohm R."/>
            <person name="Olson A."/>
            <person name="Spatafora J."/>
            <person name="Veneault-Fourrey C."/>
            <person name="Henrissat B."/>
            <person name="Grigoriev I."/>
            <person name="Martin F."/>
            <person name="Perotto S."/>
        </authorList>
    </citation>
    <scope>NUCLEOTIDE SEQUENCE [LARGE SCALE GENOMIC DNA]</scope>
    <source>
        <strain evidence="3 4">E</strain>
    </source>
</reference>
<dbReference type="InterPro" id="IPR054464">
    <property type="entry name" value="ULD_fung"/>
</dbReference>
<organism evidence="3 4">
    <name type="scientific">Hyaloscypha bicolor E</name>
    <dbReference type="NCBI Taxonomy" id="1095630"/>
    <lineage>
        <taxon>Eukaryota</taxon>
        <taxon>Fungi</taxon>
        <taxon>Dikarya</taxon>
        <taxon>Ascomycota</taxon>
        <taxon>Pezizomycotina</taxon>
        <taxon>Leotiomycetes</taxon>
        <taxon>Helotiales</taxon>
        <taxon>Hyaloscyphaceae</taxon>
        <taxon>Hyaloscypha</taxon>
        <taxon>Hyaloscypha bicolor</taxon>
    </lineage>
</organism>
<evidence type="ECO:0000313" key="4">
    <source>
        <dbReference type="Proteomes" id="UP000235371"/>
    </source>
</evidence>
<dbReference type="EMBL" id="KZ613871">
    <property type="protein sequence ID" value="PMD53619.1"/>
    <property type="molecule type" value="Genomic_DNA"/>
</dbReference>
<accession>A0A2J6SSA5</accession>
<evidence type="ECO:0000256" key="1">
    <source>
        <dbReference type="SAM" id="MobiDB-lite"/>
    </source>
</evidence>
<dbReference type="STRING" id="1095630.A0A2J6SSA5"/>
<protein>
    <recommendedName>
        <fullName evidence="2">Ubiquitin-like domain-containing protein</fullName>
    </recommendedName>
</protein>
<dbReference type="AlphaFoldDB" id="A0A2J6SSA5"/>
<feature type="non-terminal residue" evidence="3">
    <location>
        <position position="1"/>
    </location>
</feature>
<dbReference type="RefSeq" id="XP_024730523.1">
    <property type="nucleotide sequence ID" value="XM_024888007.1"/>
</dbReference>
<proteinExistence type="predicted"/>
<dbReference type="InParanoid" id="A0A2J6SSA5"/>
<name>A0A2J6SSA5_9HELO</name>
<dbReference type="GeneID" id="36596083"/>
<dbReference type="OrthoDB" id="3045089at2759"/>
<gene>
    <name evidence="3" type="ORF">K444DRAFT_700210</name>
</gene>
<keyword evidence="4" id="KW-1185">Reference proteome</keyword>
<evidence type="ECO:0000313" key="3">
    <source>
        <dbReference type="EMBL" id="PMD53619.1"/>
    </source>
</evidence>
<evidence type="ECO:0000259" key="2">
    <source>
        <dbReference type="Pfam" id="PF22893"/>
    </source>
</evidence>
<feature type="region of interest" description="Disordered" evidence="1">
    <location>
        <begin position="62"/>
        <end position="132"/>
    </location>
</feature>
<feature type="domain" description="Ubiquitin-like" evidence="2">
    <location>
        <begin position="1"/>
        <end position="48"/>
    </location>
</feature>
<feature type="compositionally biased region" description="Pro residues" evidence="1">
    <location>
        <begin position="72"/>
        <end position="91"/>
    </location>
</feature>
<sequence length="132" mass="14257">AFLHVEGLSTDVAESHYDLVGPKGGIILPRVWETVIEPGWPVSMHMWPGIPGPLSGHYFRLQSRHDGKVGRSPPPGPPPTTMREPSPPLPAGWPARSTPIREIHLSSTTPLISPCSPTSSEMNSHDFGMAPT</sequence>
<feature type="compositionally biased region" description="Polar residues" evidence="1">
    <location>
        <begin position="105"/>
        <end position="122"/>
    </location>
</feature>
<dbReference type="Proteomes" id="UP000235371">
    <property type="component" value="Unassembled WGS sequence"/>
</dbReference>